<sequence length="61" mass="6898">MLTPSVEEAKGWNWSRRDDAVESHFLLSNAALVNFSPNAVTFSAFKYSFFTAKEFSTCKSK</sequence>
<accession>A0A0E9WH76</accession>
<name>A0A0E9WH76_ANGAN</name>
<evidence type="ECO:0000313" key="1">
    <source>
        <dbReference type="EMBL" id="JAH88818.1"/>
    </source>
</evidence>
<dbReference type="AlphaFoldDB" id="A0A0E9WH76"/>
<dbReference type="EMBL" id="GBXM01019759">
    <property type="protein sequence ID" value="JAH88818.1"/>
    <property type="molecule type" value="Transcribed_RNA"/>
</dbReference>
<proteinExistence type="predicted"/>
<reference evidence="1" key="1">
    <citation type="submission" date="2014-11" db="EMBL/GenBank/DDBJ databases">
        <authorList>
            <person name="Amaro Gonzalez C."/>
        </authorList>
    </citation>
    <scope>NUCLEOTIDE SEQUENCE</scope>
</reference>
<reference evidence="1" key="2">
    <citation type="journal article" date="2015" name="Fish Shellfish Immunol.">
        <title>Early steps in the European eel (Anguilla anguilla)-Vibrio vulnificus interaction in the gills: Role of the RtxA13 toxin.</title>
        <authorList>
            <person name="Callol A."/>
            <person name="Pajuelo D."/>
            <person name="Ebbesson L."/>
            <person name="Teles M."/>
            <person name="MacKenzie S."/>
            <person name="Amaro C."/>
        </authorList>
    </citation>
    <scope>NUCLEOTIDE SEQUENCE</scope>
</reference>
<protein>
    <submittedName>
        <fullName evidence="1">Uncharacterized protein</fullName>
    </submittedName>
</protein>
<organism evidence="1">
    <name type="scientific">Anguilla anguilla</name>
    <name type="common">European freshwater eel</name>
    <name type="synonym">Muraena anguilla</name>
    <dbReference type="NCBI Taxonomy" id="7936"/>
    <lineage>
        <taxon>Eukaryota</taxon>
        <taxon>Metazoa</taxon>
        <taxon>Chordata</taxon>
        <taxon>Craniata</taxon>
        <taxon>Vertebrata</taxon>
        <taxon>Euteleostomi</taxon>
        <taxon>Actinopterygii</taxon>
        <taxon>Neopterygii</taxon>
        <taxon>Teleostei</taxon>
        <taxon>Anguilliformes</taxon>
        <taxon>Anguillidae</taxon>
        <taxon>Anguilla</taxon>
    </lineage>
</organism>